<proteinExistence type="predicted"/>
<dbReference type="InterPro" id="IPR029063">
    <property type="entry name" value="SAM-dependent_MTases_sf"/>
</dbReference>
<feature type="transmembrane region" description="Helical" evidence="1">
    <location>
        <begin position="166"/>
        <end position="187"/>
    </location>
</feature>
<accession>A0A4R2GNZ9</accession>
<dbReference type="RefSeq" id="WP_132432091.1">
    <property type="nucleotide sequence ID" value="NZ_SLWK01000001.1"/>
</dbReference>
<feature type="transmembrane region" description="Helical" evidence="1">
    <location>
        <begin position="199"/>
        <end position="220"/>
    </location>
</feature>
<dbReference type="AlphaFoldDB" id="A0A4R2GNZ9"/>
<dbReference type="SUPFAM" id="SSF53335">
    <property type="entry name" value="S-adenosyl-L-methionine-dependent methyltransferases"/>
    <property type="match status" value="1"/>
</dbReference>
<organism evidence="2 3">
    <name type="scientific">Natronoflexus pectinivorans</name>
    <dbReference type="NCBI Taxonomy" id="682526"/>
    <lineage>
        <taxon>Bacteria</taxon>
        <taxon>Pseudomonadati</taxon>
        <taxon>Bacteroidota</taxon>
        <taxon>Bacteroidia</taxon>
        <taxon>Marinilabiliales</taxon>
        <taxon>Marinilabiliaceae</taxon>
        <taxon>Natronoflexus</taxon>
    </lineage>
</organism>
<dbReference type="EMBL" id="SLWK01000001">
    <property type="protein sequence ID" value="TCO11074.1"/>
    <property type="molecule type" value="Genomic_DNA"/>
</dbReference>
<keyword evidence="3" id="KW-1185">Reference proteome</keyword>
<keyword evidence="1" id="KW-1133">Transmembrane helix</keyword>
<protein>
    <recommendedName>
        <fullName evidence="4">Methyltransferase family protein</fullName>
    </recommendedName>
</protein>
<keyword evidence="1" id="KW-0472">Membrane</keyword>
<evidence type="ECO:0000313" key="3">
    <source>
        <dbReference type="Proteomes" id="UP000295221"/>
    </source>
</evidence>
<evidence type="ECO:0008006" key="4">
    <source>
        <dbReference type="Google" id="ProtNLM"/>
    </source>
</evidence>
<evidence type="ECO:0000256" key="1">
    <source>
        <dbReference type="SAM" id="Phobius"/>
    </source>
</evidence>
<dbReference type="Proteomes" id="UP000295221">
    <property type="component" value="Unassembled WGS sequence"/>
</dbReference>
<reference evidence="2 3" key="1">
    <citation type="submission" date="2019-03" db="EMBL/GenBank/DDBJ databases">
        <title>Genomic Encyclopedia of Type Strains, Phase IV (KMG-IV): sequencing the most valuable type-strain genomes for metagenomic binning, comparative biology and taxonomic classification.</title>
        <authorList>
            <person name="Goeker M."/>
        </authorList>
    </citation>
    <scope>NUCLEOTIDE SEQUENCE [LARGE SCALE GENOMIC DNA]</scope>
    <source>
        <strain evidence="2 3">DSM 24179</strain>
    </source>
</reference>
<gene>
    <name evidence="2" type="ORF">EV194_101708</name>
</gene>
<comment type="caution">
    <text evidence="2">The sequence shown here is derived from an EMBL/GenBank/DDBJ whole genome shotgun (WGS) entry which is preliminary data.</text>
</comment>
<keyword evidence="1" id="KW-0812">Transmembrane</keyword>
<dbReference type="Gene3D" id="3.40.50.150">
    <property type="entry name" value="Vaccinia Virus protein VP39"/>
    <property type="match status" value="1"/>
</dbReference>
<evidence type="ECO:0000313" key="2">
    <source>
        <dbReference type="EMBL" id="TCO11074.1"/>
    </source>
</evidence>
<name>A0A4R2GNZ9_9BACT</name>
<sequence>MKLRNYLFEFEDLAWFPNTIRESMTDYLRYLITKVDFYRPIAPSIIEELIRTNANQIIDLGSGGGGAIEQIHHDLKQLSETDIKIILTDKYPNTSAYAFLKAKTNGAISFHNSPVDAADVPLSLKGFRTIFSSFHHFDNGLAKAVLKNAVDAKSGIGIFDGGNKNILAILAILIVHPLVFLIFTPFFKPFRFSRILFTYIIPIIPFCTVWDGIVSIIRLYKPTKLMQIANEVEPYAYKWRSGKMKSKYGLNVTFLIGHPIV</sequence>
<dbReference type="OrthoDB" id="117053at2"/>